<reference evidence="2 3" key="1">
    <citation type="journal article" date="2014" name="Genome Announc.">
        <title>Genome Sequence of Gammaproteobacterial Pseudohaliea rubra Type Strain DSM 19751, Isolated from Coastal Seawater of the Mediterranean Sea.</title>
        <authorList>
            <person name="Spring S."/>
            <person name="Fiebig A."/>
            <person name="Riedel T."/>
            <person name="Goker M."/>
            <person name="Klenk H.P."/>
        </authorList>
    </citation>
    <scope>NUCLEOTIDE SEQUENCE [LARGE SCALE GENOMIC DNA]</scope>
    <source>
        <strain evidence="2 3">DSM 19751</strain>
    </source>
</reference>
<protein>
    <recommendedName>
        <fullName evidence="1">UPF0434 protein HRUBRA_00877</fullName>
    </recommendedName>
</protein>
<dbReference type="EMBL" id="AUVB01000024">
    <property type="protein sequence ID" value="KGE04538.1"/>
    <property type="molecule type" value="Genomic_DNA"/>
</dbReference>
<evidence type="ECO:0000313" key="2">
    <source>
        <dbReference type="EMBL" id="KGE04538.1"/>
    </source>
</evidence>
<gene>
    <name evidence="2" type="ORF">HRUBRA_00877</name>
</gene>
<dbReference type="STRING" id="1265313.HRUBRA_00877"/>
<evidence type="ECO:0000256" key="1">
    <source>
        <dbReference type="HAMAP-Rule" id="MF_01187"/>
    </source>
</evidence>
<dbReference type="SUPFAM" id="SSF158997">
    <property type="entry name" value="Trm112p-like"/>
    <property type="match status" value="1"/>
</dbReference>
<comment type="caution">
    <text evidence="2">The sequence shown here is derived from an EMBL/GenBank/DDBJ whole genome shotgun (WGS) entry which is preliminary data.</text>
</comment>
<dbReference type="Pfam" id="PF03966">
    <property type="entry name" value="Trm112p"/>
    <property type="match status" value="1"/>
</dbReference>
<dbReference type="FunFam" id="2.20.25.10:FF:000002">
    <property type="entry name" value="UPF0434 protein YcaR"/>
    <property type="match status" value="1"/>
</dbReference>
<comment type="similarity">
    <text evidence="1">Belongs to the UPF0434 family.</text>
</comment>
<evidence type="ECO:0000313" key="3">
    <source>
        <dbReference type="Proteomes" id="UP000029640"/>
    </source>
</evidence>
<dbReference type="PANTHER" id="PTHR33505:SF4">
    <property type="entry name" value="PROTEIN PREY, MITOCHONDRIAL"/>
    <property type="match status" value="1"/>
</dbReference>
<proteinExistence type="inferred from homology"/>
<dbReference type="eggNOG" id="COG2835">
    <property type="taxonomic scope" value="Bacteria"/>
</dbReference>
<accession>A0A095VU00</accession>
<dbReference type="Gene3D" id="2.20.25.10">
    <property type="match status" value="1"/>
</dbReference>
<keyword evidence="3" id="KW-1185">Reference proteome</keyword>
<dbReference type="GO" id="GO:0005829">
    <property type="term" value="C:cytosol"/>
    <property type="evidence" value="ECO:0007669"/>
    <property type="project" value="TreeGrafter"/>
</dbReference>
<organism evidence="2 3">
    <name type="scientific">Pseudohaliea rubra DSM 19751</name>
    <dbReference type="NCBI Taxonomy" id="1265313"/>
    <lineage>
        <taxon>Bacteria</taxon>
        <taxon>Pseudomonadati</taxon>
        <taxon>Pseudomonadota</taxon>
        <taxon>Gammaproteobacteria</taxon>
        <taxon>Cellvibrionales</taxon>
        <taxon>Halieaceae</taxon>
        <taxon>Pseudohaliea</taxon>
    </lineage>
</organism>
<dbReference type="PATRIC" id="fig|1265313.6.peg.870"/>
<name>A0A095VU00_9GAMM</name>
<dbReference type="HAMAP" id="MF_01187">
    <property type="entry name" value="UPF0434"/>
    <property type="match status" value="1"/>
</dbReference>
<dbReference type="HOGENOM" id="CLU_155659_3_1_6"/>
<dbReference type="InterPro" id="IPR005651">
    <property type="entry name" value="Trm112-like"/>
</dbReference>
<dbReference type="AlphaFoldDB" id="A0A095VU00"/>
<dbReference type="PANTHER" id="PTHR33505">
    <property type="entry name" value="ZGC:162634"/>
    <property type="match status" value="1"/>
</dbReference>
<dbReference type="Proteomes" id="UP000029640">
    <property type="component" value="Unassembled WGS sequence"/>
</dbReference>
<sequence length="77" mass="8602">MRSFSQRLPEAWITVLDKKLLSILVCPVSKAPLTYDEENEELVCRASGLAYPVRDGIPVMLESEARLLTADEKLGQP</sequence>